<name>A0ABU7RAD3_9ACTN</name>
<proteinExistence type="predicted"/>
<dbReference type="EMBL" id="JAZGJQ010000004">
    <property type="protein sequence ID" value="MEE6147463.1"/>
    <property type="molecule type" value="Genomic_DNA"/>
</dbReference>
<keyword evidence="2" id="KW-1185">Reference proteome</keyword>
<comment type="caution">
    <text evidence="1">The sequence shown here is derived from an EMBL/GenBank/DDBJ whole genome shotgun (WGS) entry which is preliminary data.</text>
</comment>
<evidence type="ECO:0000313" key="1">
    <source>
        <dbReference type="EMBL" id="MEE6147463.1"/>
    </source>
</evidence>
<sequence length="92" mass="10280">MDEIGVVKRLSELGFTEDTIDDAVILLATLSASRRSSSCMLTAPSWDLGKRTVVHMLLPQPLHVTRERRTELGLKPTHWFKPCHCLALHTGS</sequence>
<dbReference type="Proteomes" id="UP001332931">
    <property type="component" value="Unassembled WGS sequence"/>
</dbReference>
<protein>
    <recommendedName>
        <fullName evidence="3">UBA domain-containing protein</fullName>
    </recommendedName>
</protein>
<accession>A0ABU7RAD3</accession>
<reference evidence="1 2" key="1">
    <citation type="submission" date="2024-01" db="EMBL/GenBank/DDBJ databases">
        <title>Description of Olsenella sp. nov., isolated from pig feces.</title>
        <authorList>
            <person name="Chang Y.-H."/>
        </authorList>
    </citation>
    <scope>NUCLEOTIDE SEQUENCE [LARGE SCALE GENOMIC DNA]</scope>
    <source>
        <strain evidence="1 2">YH-ols2223</strain>
    </source>
</reference>
<evidence type="ECO:0008006" key="3">
    <source>
        <dbReference type="Google" id="ProtNLM"/>
    </source>
</evidence>
<dbReference type="RefSeq" id="WP_330958229.1">
    <property type="nucleotide sequence ID" value="NZ_JAZGJQ010000004.1"/>
</dbReference>
<organism evidence="1 2">
    <name type="scientific">Olsenella absiana</name>
    <dbReference type="NCBI Taxonomy" id="3115222"/>
    <lineage>
        <taxon>Bacteria</taxon>
        <taxon>Bacillati</taxon>
        <taxon>Actinomycetota</taxon>
        <taxon>Coriobacteriia</taxon>
        <taxon>Coriobacteriales</taxon>
        <taxon>Atopobiaceae</taxon>
        <taxon>Olsenella</taxon>
    </lineage>
</organism>
<gene>
    <name evidence="1" type="ORF">VXJ25_05580</name>
</gene>
<evidence type="ECO:0000313" key="2">
    <source>
        <dbReference type="Proteomes" id="UP001332931"/>
    </source>
</evidence>